<evidence type="ECO:0000313" key="3">
    <source>
        <dbReference type="Proteomes" id="UP001231109"/>
    </source>
</evidence>
<dbReference type="PANTHER" id="PTHR45856">
    <property type="entry name" value="ALPHA/BETA-HYDROLASES SUPERFAMILY PROTEIN"/>
    <property type="match status" value="1"/>
</dbReference>
<dbReference type="InterPro" id="IPR051218">
    <property type="entry name" value="Sec_MonoDiacylglyc_Lipase"/>
</dbReference>
<proteinExistence type="predicted"/>
<gene>
    <name evidence="2" type="ORF">ORJ04_00645</name>
</gene>
<dbReference type="PANTHER" id="PTHR45856:SF25">
    <property type="entry name" value="FUNGAL LIPASE-LIKE DOMAIN-CONTAINING PROTEIN"/>
    <property type="match status" value="1"/>
</dbReference>
<dbReference type="InterPro" id="IPR002921">
    <property type="entry name" value="Fungal_lipase-type"/>
</dbReference>
<accession>A0ABT9HTL4</accession>
<reference evidence="2 3" key="1">
    <citation type="submission" date="2022-11" db="EMBL/GenBank/DDBJ databases">
        <title>Viruses from the air-sea interface of a natural surface slick.</title>
        <authorList>
            <person name="Rahlff J."/>
            <person name="Holmfeldt K."/>
        </authorList>
    </citation>
    <scope>NUCLEOTIDE SEQUENCE [LARGE SCALE GENOMIC DNA]</scope>
    <source>
        <strain evidence="2 3">SMS4</strain>
    </source>
</reference>
<feature type="domain" description="Fungal lipase-type" evidence="1">
    <location>
        <begin position="83"/>
        <end position="210"/>
    </location>
</feature>
<dbReference type="SUPFAM" id="SSF53474">
    <property type="entry name" value="alpha/beta-Hydrolases"/>
    <property type="match status" value="1"/>
</dbReference>
<dbReference type="EMBL" id="JAPJDZ010000001">
    <property type="protein sequence ID" value="MDP5134456.1"/>
    <property type="molecule type" value="Genomic_DNA"/>
</dbReference>
<organism evidence="2 3">
    <name type="scientific">Rheinheimera baltica</name>
    <dbReference type="NCBI Taxonomy" id="67576"/>
    <lineage>
        <taxon>Bacteria</taxon>
        <taxon>Pseudomonadati</taxon>
        <taxon>Pseudomonadota</taxon>
        <taxon>Gammaproteobacteria</taxon>
        <taxon>Chromatiales</taxon>
        <taxon>Chromatiaceae</taxon>
        <taxon>Rheinheimera</taxon>
    </lineage>
</organism>
<dbReference type="CDD" id="cd00519">
    <property type="entry name" value="Lipase_3"/>
    <property type="match status" value="1"/>
</dbReference>
<dbReference type="Gene3D" id="3.40.50.1820">
    <property type="entry name" value="alpha/beta hydrolase"/>
    <property type="match status" value="1"/>
</dbReference>
<protein>
    <submittedName>
        <fullName evidence="2">Lipase family protein</fullName>
    </submittedName>
</protein>
<dbReference type="InterPro" id="IPR029058">
    <property type="entry name" value="AB_hydrolase_fold"/>
</dbReference>
<dbReference type="Pfam" id="PF01764">
    <property type="entry name" value="Lipase_3"/>
    <property type="match status" value="1"/>
</dbReference>
<evidence type="ECO:0000259" key="1">
    <source>
        <dbReference type="Pfam" id="PF01764"/>
    </source>
</evidence>
<dbReference type="RefSeq" id="WP_305973090.1">
    <property type="nucleotide sequence ID" value="NZ_JAPJDZ010000001.1"/>
</dbReference>
<dbReference type="Proteomes" id="UP001231109">
    <property type="component" value="Unassembled WGS sequence"/>
</dbReference>
<comment type="caution">
    <text evidence="2">The sequence shown here is derived from an EMBL/GenBank/DDBJ whole genome shotgun (WGS) entry which is preliminary data.</text>
</comment>
<evidence type="ECO:0000313" key="2">
    <source>
        <dbReference type="EMBL" id="MDP5134456.1"/>
    </source>
</evidence>
<sequence>MIIDTLPPKIAAALAADVYDTLDMPAGAVFTPKDKALSKLFDFSSHGGAIHGRSGGFMFRRESGFAVVGKGKVGGQYKDAVAIAFRGTQTSFDWLSNSNTRTVAIENQTQAHKGFYDIFNSMRPALEQQLNPLLRGNSRAIVHCSGHSLGAALAQLAAIWIKKFYGNRVALYTFGSPRVGLKSFAIQAPGSIDASYRCIHGDDPVPLAPVWPYYHAPYNGQVVRLTSDTGIRISSHAMREASHCYQNSARGEWANLIGAERLPKQVYLKYGEQHKVTFSEYWKNQIEDALMTILRRSGVASAAILGVQNLGGGVHTFYDNLAMELEKSAKVFPNDEHVKGLLAHMLVFAGRGAHVVIKLTARFIRWVFEQVLAVLSRAVRYAVSGLS</sequence>
<keyword evidence="3" id="KW-1185">Reference proteome</keyword>
<name>A0ABT9HTL4_9GAMM</name>